<dbReference type="Proteomes" id="UP000015105">
    <property type="component" value="Chromosome 6D"/>
</dbReference>
<dbReference type="Pfam" id="PF14009">
    <property type="entry name" value="PADRE"/>
    <property type="match status" value="1"/>
</dbReference>
<dbReference type="STRING" id="200361.A0A453NNG4"/>
<accession>A0A453NNG4</accession>
<dbReference type="EnsemblPlants" id="AET6Gv20426900.1">
    <property type="protein sequence ID" value="AET6Gv20426900.1"/>
    <property type="gene ID" value="AET6Gv20426900"/>
</dbReference>
<dbReference type="Gramene" id="AET6Gv20426900.1">
    <property type="protein sequence ID" value="AET6Gv20426900.1"/>
    <property type="gene ID" value="AET6Gv20426900"/>
</dbReference>
<sequence length="223" mass="23866">MGAKLSCFSNHGGILSQQPHQPAPVRVIAADGSLKELPASPRVTVSNVLGGNAASFFVCSSDALYFDQSPPALASGEVLQAGQIYFVLPAALLWRPLSSAEMASLAVRASSAIAAKKPQRRRGRLSGGRKKVRVMPMHEEVEDGEDVLLNEKLNERTLGEFAVSPMSPEKIGVVAARSRLKMKLKRALISAPLAPSMNPLEKNCQLCSPCSFDESPGEELSDR</sequence>
<dbReference type="AlphaFoldDB" id="A0A453NNG4"/>
<dbReference type="PANTHER" id="PTHR33052">
    <property type="entry name" value="DUF4228 DOMAIN PROTEIN-RELATED"/>
    <property type="match status" value="1"/>
</dbReference>
<organism evidence="1 2">
    <name type="scientific">Aegilops tauschii subsp. strangulata</name>
    <name type="common">Goatgrass</name>
    <dbReference type="NCBI Taxonomy" id="200361"/>
    <lineage>
        <taxon>Eukaryota</taxon>
        <taxon>Viridiplantae</taxon>
        <taxon>Streptophyta</taxon>
        <taxon>Embryophyta</taxon>
        <taxon>Tracheophyta</taxon>
        <taxon>Spermatophyta</taxon>
        <taxon>Magnoliopsida</taxon>
        <taxon>Liliopsida</taxon>
        <taxon>Poales</taxon>
        <taxon>Poaceae</taxon>
        <taxon>BOP clade</taxon>
        <taxon>Pooideae</taxon>
        <taxon>Triticodae</taxon>
        <taxon>Triticeae</taxon>
        <taxon>Triticinae</taxon>
        <taxon>Aegilops</taxon>
    </lineage>
</organism>
<evidence type="ECO:0000313" key="2">
    <source>
        <dbReference type="Proteomes" id="UP000015105"/>
    </source>
</evidence>
<reference evidence="1" key="5">
    <citation type="journal article" date="2021" name="G3 (Bethesda)">
        <title>Aegilops tauschii genome assembly Aet v5.0 features greater sequence contiguity and improved annotation.</title>
        <authorList>
            <person name="Wang L."/>
            <person name="Zhu T."/>
            <person name="Rodriguez J.C."/>
            <person name="Deal K.R."/>
            <person name="Dubcovsky J."/>
            <person name="McGuire P.E."/>
            <person name="Lux T."/>
            <person name="Spannagl M."/>
            <person name="Mayer K.F.X."/>
            <person name="Baldrich P."/>
            <person name="Meyers B.C."/>
            <person name="Huo N."/>
            <person name="Gu Y.Q."/>
            <person name="Zhou H."/>
            <person name="Devos K.M."/>
            <person name="Bennetzen J.L."/>
            <person name="Unver T."/>
            <person name="Budak H."/>
            <person name="Gulick P.J."/>
            <person name="Galiba G."/>
            <person name="Kalapos B."/>
            <person name="Nelson D.R."/>
            <person name="Li P."/>
            <person name="You F.M."/>
            <person name="Luo M.C."/>
            <person name="Dvorak J."/>
        </authorList>
    </citation>
    <scope>NUCLEOTIDE SEQUENCE [LARGE SCALE GENOMIC DNA]</scope>
    <source>
        <strain evidence="1">cv. AL8/78</strain>
    </source>
</reference>
<name>A0A453NNG4_AEGTS</name>
<reference evidence="1" key="3">
    <citation type="journal article" date="2017" name="Nature">
        <title>Genome sequence of the progenitor of the wheat D genome Aegilops tauschii.</title>
        <authorList>
            <person name="Luo M.C."/>
            <person name="Gu Y.Q."/>
            <person name="Puiu D."/>
            <person name="Wang H."/>
            <person name="Twardziok S.O."/>
            <person name="Deal K.R."/>
            <person name="Huo N."/>
            <person name="Zhu T."/>
            <person name="Wang L."/>
            <person name="Wang Y."/>
            <person name="McGuire P.E."/>
            <person name="Liu S."/>
            <person name="Long H."/>
            <person name="Ramasamy R.K."/>
            <person name="Rodriguez J.C."/>
            <person name="Van S.L."/>
            <person name="Yuan L."/>
            <person name="Wang Z."/>
            <person name="Xia Z."/>
            <person name="Xiao L."/>
            <person name="Anderson O.D."/>
            <person name="Ouyang S."/>
            <person name="Liang Y."/>
            <person name="Zimin A.V."/>
            <person name="Pertea G."/>
            <person name="Qi P."/>
            <person name="Bennetzen J.L."/>
            <person name="Dai X."/>
            <person name="Dawson M.W."/>
            <person name="Muller H.G."/>
            <person name="Kugler K."/>
            <person name="Rivarola-Duarte L."/>
            <person name="Spannagl M."/>
            <person name="Mayer K.F.X."/>
            <person name="Lu F.H."/>
            <person name="Bevan M.W."/>
            <person name="Leroy P."/>
            <person name="Li P."/>
            <person name="You F.M."/>
            <person name="Sun Q."/>
            <person name="Liu Z."/>
            <person name="Lyons E."/>
            <person name="Wicker T."/>
            <person name="Salzberg S.L."/>
            <person name="Devos K.M."/>
            <person name="Dvorak J."/>
        </authorList>
    </citation>
    <scope>NUCLEOTIDE SEQUENCE [LARGE SCALE GENOMIC DNA]</scope>
    <source>
        <strain evidence="1">cv. AL8/78</strain>
    </source>
</reference>
<keyword evidence="2" id="KW-1185">Reference proteome</keyword>
<protein>
    <submittedName>
        <fullName evidence="1">Uncharacterized protein</fullName>
    </submittedName>
</protein>
<proteinExistence type="predicted"/>
<reference evidence="2" key="1">
    <citation type="journal article" date="2014" name="Science">
        <title>Ancient hybridizations among the ancestral genomes of bread wheat.</title>
        <authorList>
            <consortium name="International Wheat Genome Sequencing Consortium,"/>
            <person name="Marcussen T."/>
            <person name="Sandve S.R."/>
            <person name="Heier L."/>
            <person name="Spannagl M."/>
            <person name="Pfeifer M."/>
            <person name="Jakobsen K.S."/>
            <person name="Wulff B.B."/>
            <person name="Steuernagel B."/>
            <person name="Mayer K.F."/>
            <person name="Olsen O.A."/>
        </authorList>
    </citation>
    <scope>NUCLEOTIDE SEQUENCE [LARGE SCALE GENOMIC DNA]</scope>
    <source>
        <strain evidence="2">cv. AL8/78</strain>
    </source>
</reference>
<reference evidence="2" key="2">
    <citation type="journal article" date="2017" name="Nat. Plants">
        <title>The Aegilops tauschii genome reveals multiple impacts of transposons.</title>
        <authorList>
            <person name="Zhao G."/>
            <person name="Zou C."/>
            <person name="Li K."/>
            <person name="Wang K."/>
            <person name="Li T."/>
            <person name="Gao L."/>
            <person name="Zhang X."/>
            <person name="Wang H."/>
            <person name="Yang Z."/>
            <person name="Liu X."/>
            <person name="Jiang W."/>
            <person name="Mao L."/>
            <person name="Kong X."/>
            <person name="Jiao Y."/>
            <person name="Jia J."/>
        </authorList>
    </citation>
    <scope>NUCLEOTIDE SEQUENCE [LARGE SCALE GENOMIC DNA]</scope>
    <source>
        <strain evidence="2">cv. AL8/78</strain>
    </source>
</reference>
<evidence type="ECO:0000313" key="1">
    <source>
        <dbReference type="EnsemblPlants" id="AET6Gv20426900.1"/>
    </source>
</evidence>
<reference evidence="1" key="4">
    <citation type="submission" date="2019-03" db="UniProtKB">
        <authorList>
            <consortium name="EnsemblPlants"/>
        </authorList>
    </citation>
    <scope>IDENTIFICATION</scope>
</reference>
<dbReference type="InterPro" id="IPR025322">
    <property type="entry name" value="PADRE_dom"/>
</dbReference>